<protein>
    <recommendedName>
        <fullName evidence="2">non-specific protein-tyrosine kinase</fullName>
        <ecNumber evidence="2">2.7.10.2</ecNumber>
    </recommendedName>
</protein>
<feature type="transmembrane region" description="Helical" evidence="11">
    <location>
        <begin position="37"/>
        <end position="55"/>
    </location>
</feature>
<feature type="region of interest" description="Disordered" evidence="10">
    <location>
        <begin position="817"/>
        <end position="844"/>
    </location>
</feature>
<evidence type="ECO:0000256" key="3">
    <source>
        <dbReference type="ARBA" id="ARBA00022679"/>
    </source>
</evidence>
<feature type="transmembrane region" description="Helical" evidence="11">
    <location>
        <begin position="489"/>
        <end position="507"/>
    </location>
</feature>
<keyword evidence="11" id="KW-0472">Membrane</keyword>
<accession>A0A518HX54</accession>
<dbReference type="PANTHER" id="PTHR32309">
    <property type="entry name" value="TYROSINE-PROTEIN KINASE"/>
    <property type="match status" value="1"/>
</dbReference>
<dbReference type="OrthoDB" id="9794577at2"/>
<gene>
    <name evidence="13" type="primary">ywqD_4</name>
    <name evidence="13" type="ORF">Enr13x_53250</name>
</gene>
<dbReference type="PANTHER" id="PTHR32309:SF13">
    <property type="entry name" value="FERRIC ENTEROBACTIN TRANSPORT PROTEIN FEPE"/>
    <property type="match status" value="1"/>
</dbReference>
<evidence type="ECO:0000313" key="14">
    <source>
        <dbReference type="Proteomes" id="UP000319004"/>
    </source>
</evidence>
<keyword evidence="5 13" id="KW-0418">Kinase</keyword>
<dbReference type="EMBL" id="CP037423">
    <property type="protein sequence ID" value="QDV45446.1"/>
    <property type="molecule type" value="Genomic_DNA"/>
</dbReference>
<dbReference type="Proteomes" id="UP000319004">
    <property type="component" value="Chromosome"/>
</dbReference>
<dbReference type="InterPro" id="IPR025669">
    <property type="entry name" value="AAA_dom"/>
</dbReference>
<evidence type="ECO:0000256" key="5">
    <source>
        <dbReference type="ARBA" id="ARBA00022777"/>
    </source>
</evidence>
<proteinExistence type="inferred from homology"/>
<dbReference type="InterPro" id="IPR050445">
    <property type="entry name" value="Bact_polysacc_biosynth/exp"/>
</dbReference>
<comment type="similarity">
    <text evidence="1">Belongs to the CpsD/CapB family.</text>
</comment>
<evidence type="ECO:0000256" key="11">
    <source>
        <dbReference type="SAM" id="Phobius"/>
    </source>
</evidence>
<evidence type="ECO:0000256" key="6">
    <source>
        <dbReference type="ARBA" id="ARBA00022840"/>
    </source>
</evidence>
<feature type="coiled-coil region" evidence="9">
    <location>
        <begin position="346"/>
        <end position="416"/>
    </location>
</feature>
<keyword evidence="4" id="KW-0547">Nucleotide-binding</keyword>
<evidence type="ECO:0000256" key="10">
    <source>
        <dbReference type="SAM" id="MobiDB-lite"/>
    </source>
</evidence>
<evidence type="ECO:0000256" key="8">
    <source>
        <dbReference type="ARBA" id="ARBA00051245"/>
    </source>
</evidence>
<keyword evidence="3 13" id="KW-0808">Transferase</keyword>
<evidence type="ECO:0000256" key="4">
    <source>
        <dbReference type="ARBA" id="ARBA00022741"/>
    </source>
</evidence>
<dbReference type="EC" id="2.7.10.2" evidence="2"/>
<keyword evidence="11" id="KW-1133">Transmembrane helix</keyword>
<dbReference type="AlphaFoldDB" id="A0A518HX54"/>
<name>A0A518HX54_9BACT</name>
<dbReference type="InterPro" id="IPR027417">
    <property type="entry name" value="P-loop_NTPase"/>
</dbReference>
<feature type="domain" description="AAA" evidence="12">
    <location>
        <begin position="598"/>
        <end position="717"/>
    </location>
</feature>
<keyword evidence="11" id="KW-0812">Transmembrane</keyword>
<dbReference type="KEGG" id="snep:Enr13x_53250"/>
<dbReference type="NCBIfam" id="TIGR01007">
    <property type="entry name" value="eps_fam"/>
    <property type="match status" value="1"/>
</dbReference>
<organism evidence="13 14">
    <name type="scientific">Stieleria neptunia</name>
    <dbReference type="NCBI Taxonomy" id="2527979"/>
    <lineage>
        <taxon>Bacteria</taxon>
        <taxon>Pseudomonadati</taxon>
        <taxon>Planctomycetota</taxon>
        <taxon>Planctomycetia</taxon>
        <taxon>Pirellulales</taxon>
        <taxon>Pirellulaceae</taxon>
        <taxon>Stieleria</taxon>
    </lineage>
</organism>
<comment type="catalytic activity">
    <reaction evidence="8">
        <text>L-tyrosyl-[protein] + ATP = O-phospho-L-tyrosyl-[protein] + ADP + H(+)</text>
        <dbReference type="Rhea" id="RHEA:10596"/>
        <dbReference type="Rhea" id="RHEA-COMP:10136"/>
        <dbReference type="Rhea" id="RHEA-COMP:20101"/>
        <dbReference type="ChEBI" id="CHEBI:15378"/>
        <dbReference type="ChEBI" id="CHEBI:30616"/>
        <dbReference type="ChEBI" id="CHEBI:46858"/>
        <dbReference type="ChEBI" id="CHEBI:61978"/>
        <dbReference type="ChEBI" id="CHEBI:456216"/>
        <dbReference type="EC" id="2.7.10.2"/>
    </reaction>
</comment>
<reference evidence="13 14" key="1">
    <citation type="submission" date="2019-03" db="EMBL/GenBank/DDBJ databases">
        <title>Deep-cultivation of Planctomycetes and their phenomic and genomic characterization uncovers novel biology.</title>
        <authorList>
            <person name="Wiegand S."/>
            <person name="Jogler M."/>
            <person name="Boedeker C."/>
            <person name="Pinto D."/>
            <person name="Vollmers J."/>
            <person name="Rivas-Marin E."/>
            <person name="Kohn T."/>
            <person name="Peeters S.H."/>
            <person name="Heuer A."/>
            <person name="Rast P."/>
            <person name="Oberbeckmann S."/>
            <person name="Bunk B."/>
            <person name="Jeske O."/>
            <person name="Meyerdierks A."/>
            <person name="Storesund J.E."/>
            <person name="Kallscheuer N."/>
            <person name="Luecker S."/>
            <person name="Lage O.M."/>
            <person name="Pohl T."/>
            <person name="Merkel B.J."/>
            <person name="Hornburger P."/>
            <person name="Mueller R.-W."/>
            <person name="Bruemmer F."/>
            <person name="Labrenz M."/>
            <person name="Spormann A.M."/>
            <person name="Op den Camp H."/>
            <person name="Overmann J."/>
            <person name="Amann R."/>
            <person name="Jetten M.S.M."/>
            <person name="Mascher T."/>
            <person name="Medema M.H."/>
            <person name="Devos D.P."/>
            <person name="Kaster A.-K."/>
            <person name="Ovreas L."/>
            <person name="Rohde M."/>
            <person name="Galperin M.Y."/>
            <person name="Jogler C."/>
        </authorList>
    </citation>
    <scope>NUCLEOTIDE SEQUENCE [LARGE SCALE GENOMIC DNA]</scope>
    <source>
        <strain evidence="13 14">Enr13</strain>
    </source>
</reference>
<dbReference type="GO" id="GO:0004715">
    <property type="term" value="F:non-membrane spanning protein tyrosine kinase activity"/>
    <property type="evidence" value="ECO:0007669"/>
    <property type="project" value="UniProtKB-EC"/>
</dbReference>
<dbReference type="CDD" id="cd05387">
    <property type="entry name" value="BY-kinase"/>
    <property type="match status" value="1"/>
</dbReference>
<dbReference type="Gene3D" id="3.40.50.300">
    <property type="entry name" value="P-loop containing nucleotide triphosphate hydrolases"/>
    <property type="match status" value="1"/>
</dbReference>
<sequence>MLEPSPPHVHADTFHARQPDDIGRLQGEPIGTVLWRYKWLIGVLLPIGTLLGYWVNRQKPMTYRATTRLMFKSDTPLTLDTSTGMVRGGIPSGNLMQSLISSDAIAGRVHLNEQLRSIPALRELTNDQFIALVRRGIRFQTITDLKDSRDRLIAAVHFDGHDPEVCVAAVNAVSDAIRSHFQEERELRVNEFEQLVSQAQEKLLPQQAELEEAYKTFREGAPLEWDPNGQVVNPHRQRQFQLQSFRDQLEQKQRQLDCELRFAESMRSRHKNPLMVAMIIGQLSDVFEDSRLMLNGRSSGSLATDDLEMQKIEVEKKLVPLVIRREQLEMAYGRSHPEVKSIVMQIESSQSKLNELIAQVDRRRKELSEQSQQIDEADGSTQAQVARAGEAVDAYIRGLSERLRVANEDLSEVDRKIDTEKLAADELKKYEDTDASFRRRIASLQGMLIQLEQQLAALELIDINGGILVEPLLATGKAHPTGPDLRKDVAVFTMLGLGLSGLLALLLEAGAKTFRSAEAIQHELQAPVLTHIPFDAGRSHKRKQMPTDSIARLDPKLAVIHRPHSPAAEAVRAVRTAMLLDRRQTDSKVFQITSPLPGDGKSTLAANVGCSIAQSGKRTLLIDLDLRSPRLSLRFNLETKIGLANVLNGELGVAQAVHQTPIENLDILPCGPLPANPAEALTLAELADVFQWARANYDFIIVDTPPLLMVSDPTIVTTYVDAAILVMRIRRRCKPNAKEAVAMLRWTGSRVMGVVINKFTAPHSTASYQSSACGSYQSIGYGYGDRYRRRYQREVNAQDTYVVTGTKNLERVDLVAPSKASQPGKPHLHQVVPQNSSPGPLPKN</sequence>
<keyword evidence="14" id="KW-1185">Reference proteome</keyword>
<evidence type="ECO:0000313" key="13">
    <source>
        <dbReference type="EMBL" id="QDV45446.1"/>
    </source>
</evidence>
<evidence type="ECO:0000259" key="12">
    <source>
        <dbReference type="Pfam" id="PF13614"/>
    </source>
</evidence>
<dbReference type="SUPFAM" id="SSF52540">
    <property type="entry name" value="P-loop containing nucleoside triphosphate hydrolases"/>
    <property type="match status" value="1"/>
</dbReference>
<dbReference type="InterPro" id="IPR005702">
    <property type="entry name" value="Wzc-like_C"/>
</dbReference>
<dbReference type="Pfam" id="PF13614">
    <property type="entry name" value="AAA_31"/>
    <property type="match status" value="1"/>
</dbReference>
<evidence type="ECO:0000256" key="2">
    <source>
        <dbReference type="ARBA" id="ARBA00011903"/>
    </source>
</evidence>
<dbReference type="GO" id="GO:0005524">
    <property type="term" value="F:ATP binding"/>
    <property type="evidence" value="ECO:0007669"/>
    <property type="project" value="UniProtKB-KW"/>
</dbReference>
<dbReference type="RefSeq" id="WP_145389600.1">
    <property type="nucleotide sequence ID" value="NZ_CP037423.1"/>
</dbReference>
<keyword evidence="9" id="KW-0175">Coiled coil</keyword>
<evidence type="ECO:0000256" key="9">
    <source>
        <dbReference type="SAM" id="Coils"/>
    </source>
</evidence>
<keyword evidence="6" id="KW-0067">ATP-binding</keyword>
<keyword evidence="7" id="KW-0829">Tyrosine-protein kinase</keyword>
<evidence type="ECO:0000256" key="1">
    <source>
        <dbReference type="ARBA" id="ARBA00007316"/>
    </source>
</evidence>
<dbReference type="GO" id="GO:0005886">
    <property type="term" value="C:plasma membrane"/>
    <property type="evidence" value="ECO:0007669"/>
    <property type="project" value="TreeGrafter"/>
</dbReference>
<evidence type="ECO:0000256" key="7">
    <source>
        <dbReference type="ARBA" id="ARBA00023137"/>
    </source>
</evidence>